<reference evidence="3 4" key="1">
    <citation type="submission" date="2014-09" db="EMBL/GenBank/DDBJ databases">
        <authorList>
            <person name="Ellenberger Sabrina"/>
        </authorList>
    </citation>
    <scope>NUCLEOTIDE SEQUENCE [LARGE SCALE GENOMIC DNA]</scope>
    <source>
        <strain evidence="3 4">CBS 412.66</strain>
    </source>
</reference>
<organism evidence="3 4">
    <name type="scientific">Parasitella parasitica</name>
    <dbReference type="NCBI Taxonomy" id="35722"/>
    <lineage>
        <taxon>Eukaryota</taxon>
        <taxon>Fungi</taxon>
        <taxon>Fungi incertae sedis</taxon>
        <taxon>Mucoromycota</taxon>
        <taxon>Mucoromycotina</taxon>
        <taxon>Mucoromycetes</taxon>
        <taxon>Mucorales</taxon>
        <taxon>Mucorineae</taxon>
        <taxon>Mucoraceae</taxon>
        <taxon>Parasitella</taxon>
    </lineage>
</organism>
<evidence type="ECO:0000313" key="3">
    <source>
        <dbReference type="EMBL" id="CEP14216.1"/>
    </source>
</evidence>
<dbReference type="InterPro" id="IPR010095">
    <property type="entry name" value="Cas12f1-like_TNB"/>
</dbReference>
<sequence length="289" mass="33406">MFHRVIDFKKLRFNIDDLTPNGNNKILFGNMFKSDGFSVDLLFYRRERKKMNLTKKLSLIISRFPLILDANHFSQLFTVYSKKLESRKQRSGILPIETNMAASKIASPDSYHEHINYMLTHLNKLLMFAAEIMLVVISNYIKAKGPRNVYVTDFLFKLKWKPLPFREEKEKCPLVIFGDGVFGKDMAKLKNLRCGVVGKLYLTLKKREAAGELIVLTIDEFKTSKTCSSCFDNNLGIVKTPYFKGNSVLACPKCKKVWQRDVNAAINMMTISRAVWMGEERPEVFRHLN</sequence>
<protein>
    <recommendedName>
        <fullName evidence="2">Cas12f1-like TNB domain-containing protein</fullName>
    </recommendedName>
</protein>
<keyword evidence="1" id="KW-0238">DNA-binding</keyword>
<evidence type="ECO:0000313" key="4">
    <source>
        <dbReference type="Proteomes" id="UP000054107"/>
    </source>
</evidence>
<keyword evidence="4" id="KW-1185">Reference proteome</keyword>
<proteinExistence type="predicted"/>
<gene>
    <name evidence="3" type="primary">PARPA_08384.1 scaffold 32947</name>
</gene>
<dbReference type="GO" id="GO:0003677">
    <property type="term" value="F:DNA binding"/>
    <property type="evidence" value="ECO:0007669"/>
    <property type="project" value="UniProtKB-KW"/>
</dbReference>
<name>A0A0B7NH21_9FUNG</name>
<evidence type="ECO:0000256" key="1">
    <source>
        <dbReference type="ARBA" id="ARBA00023125"/>
    </source>
</evidence>
<dbReference type="AlphaFoldDB" id="A0A0B7NH21"/>
<evidence type="ECO:0000259" key="2">
    <source>
        <dbReference type="Pfam" id="PF07282"/>
    </source>
</evidence>
<accession>A0A0B7NH21</accession>
<dbReference type="OrthoDB" id="2237019at2759"/>
<dbReference type="Pfam" id="PF07282">
    <property type="entry name" value="Cas12f1-like_TNB"/>
    <property type="match status" value="1"/>
</dbReference>
<dbReference type="STRING" id="35722.A0A0B7NH21"/>
<dbReference type="EMBL" id="LN731097">
    <property type="protein sequence ID" value="CEP14216.1"/>
    <property type="molecule type" value="Genomic_DNA"/>
</dbReference>
<feature type="domain" description="Cas12f1-like TNB" evidence="2">
    <location>
        <begin position="214"/>
        <end position="268"/>
    </location>
</feature>
<dbReference type="Proteomes" id="UP000054107">
    <property type="component" value="Unassembled WGS sequence"/>
</dbReference>